<name>A0A913XJQ6_EXADI</name>
<keyword evidence="3" id="KW-1185">Reference proteome</keyword>
<dbReference type="EnsemblMetazoa" id="XM_021050222.2">
    <property type="protein sequence ID" value="XP_020905881.2"/>
    <property type="gene ID" value="LOC110244061"/>
</dbReference>
<dbReference type="Pfam" id="PF20478">
    <property type="entry name" value="P2RX7_C"/>
    <property type="match status" value="1"/>
</dbReference>
<accession>A0A913XJQ6</accession>
<sequence>MKAGRKREAIEGVHPYMFEPEGSISGSNSGNEDSDVEVELRTMNDDWCECGGHCQRQDTERECVCCKEIDNVVRKNSSSSIKRNISVPECITLNPAFLVVCTDSDVLETAWYAYRQQFGGYDGPEHKRLRHIAYRQFVRWCWGWLGRNIRVVLPACVVSCIRAHFPPPGLEENFTFEGFHFSDE</sequence>
<dbReference type="Proteomes" id="UP000887567">
    <property type="component" value="Unplaced"/>
</dbReference>
<evidence type="ECO:0000313" key="3">
    <source>
        <dbReference type="Proteomes" id="UP000887567"/>
    </source>
</evidence>
<dbReference type="OrthoDB" id="8433683at2759"/>
<reference evidence="2" key="1">
    <citation type="submission" date="2022-11" db="UniProtKB">
        <authorList>
            <consortium name="EnsemblMetazoa"/>
        </authorList>
    </citation>
    <scope>IDENTIFICATION</scope>
</reference>
<dbReference type="AlphaFoldDB" id="A0A913XJQ6"/>
<proteinExistence type="predicted"/>
<dbReference type="OMA" id="ETAWYAY"/>
<organism evidence="2 3">
    <name type="scientific">Exaiptasia diaphana</name>
    <name type="common">Tropical sea anemone</name>
    <name type="synonym">Aiptasia pulchella</name>
    <dbReference type="NCBI Taxonomy" id="2652724"/>
    <lineage>
        <taxon>Eukaryota</taxon>
        <taxon>Metazoa</taxon>
        <taxon>Cnidaria</taxon>
        <taxon>Anthozoa</taxon>
        <taxon>Hexacorallia</taxon>
        <taxon>Actiniaria</taxon>
        <taxon>Aiptasiidae</taxon>
        <taxon>Exaiptasia</taxon>
    </lineage>
</organism>
<dbReference type="PANTHER" id="PTHR36981:SF1">
    <property type="entry name" value="P2X PURINORECEPTOR 7 INTRACELLULAR DOMAIN-CONTAINING PROTEIN"/>
    <property type="match status" value="1"/>
</dbReference>
<dbReference type="RefSeq" id="XP_020905881.2">
    <property type="nucleotide sequence ID" value="XM_021050222.2"/>
</dbReference>
<dbReference type="InterPro" id="IPR046815">
    <property type="entry name" value="P2RX7_C"/>
</dbReference>
<evidence type="ECO:0000313" key="2">
    <source>
        <dbReference type="EnsemblMetazoa" id="XP_020905881.2"/>
    </source>
</evidence>
<dbReference type="PANTHER" id="PTHR36981">
    <property type="entry name" value="ZGC:195170"/>
    <property type="match status" value="1"/>
</dbReference>
<protein>
    <recommendedName>
        <fullName evidence="1">P2X purinoreceptor 7 intracellular domain-containing protein</fullName>
    </recommendedName>
</protein>
<evidence type="ECO:0000259" key="1">
    <source>
        <dbReference type="Pfam" id="PF20478"/>
    </source>
</evidence>
<dbReference type="GeneID" id="110244061"/>
<dbReference type="KEGG" id="epa:110244061"/>
<feature type="domain" description="P2X purinoreceptor 7 intracellular" evidence="1">
    <location>
        <begin position="38"/>
        <end position="168"/>
    </location>
</feature>